<evidence type="ECO:0000256" key="5">
    <source>
        <dbReference type="PROSITE-ProRule" id="PRU01240"/>
    </source>
</evidence>
<evidence type="ECO:0000256" key="3">
    <source>
        <dbReference type="ARBA" id="ARBA00022801"/>
    </source>
</evidence>
<accession>A0ABQ7JSD0</accession>
<evidence type="ECO:0000256" key="1">
    <source>
        <dbReference type="ARBA" id="ARBA00011073"/>
    </source>
</evidence>
<dbReference type="PRINTS" id="PR00723">
    <property type="entry name" value="SUBTILISIN"/>
</dbReference>
<feature type="signal peptide" evidence="7">
    <location>
        <begin position="1"/>
        <end position="16"/>
    </location>
</feature>
<protein>
    <submittedName>
        <fullName evidence="10">Uncharacterized protein</fullName>
    </submittedName>
</protein>
<keyword evidence="7" id="KW-0732">Signal</keyword>
<dbReference type="InterPro" id="IPR037045">
    <property type="entry name" value="S8pro/Inhibitor_I9_sf"/>
</dbReference>
<dbReference type="SUPFAM" id="SSF54897">
    <property type="entry name" value="Protease propeptides/inhibitors"/>
    <property type="match status" value="1"/>
</dbReference>
<feature type="domain" description="Peptidase S8/S53" evidence="8">
    <location>
        <begin position="161"/>
        <end position="327"/>
    </location>
</feature>
<dbReference type="InterPro" id="IPR010259">
    <property type="entry name" value="S8pro/Inhibitor_I9"/>
</dbReference>
<dbReference type="PANTHER" id="PTHR43806">
    <property type="entry name" value="PEPTIDASE S8"/>
    <property type="match status" value="1"/>
</dbReference>
<dbReference type="PROSITE" id="PS51892">
    <property type="entry name" value="SUBTILASE"/>
    <property type="match status" value="1"/>
</dbReference>
<evidence type="ECO:0000313" key="10">
    <source>
        <dbReference type="EMBL" id="KAG0284241.1"/>
    </source>
</evidence>
<feature type="domain" description="Inhibitor I9" evidence="9">
    <location>
        <begin position="32"/>
        <end position="105"/>
    </location>
</feature>
<dbReference type="InterPro" id="IPR036852">
    <property type="entry name" value="Peptidase_S8/S53_dom_sf"/>
</dbReference>
<evidence type="ECO:0000256" key="7">
    <source>
        <dbReference type="SAM" id="SignalP"/>
    </source>
</evidence>
<evidence type="ECO:0000256" key="4">
    <source>
        <dbReference type="ARBA" id="ARBA00022825"/>
    </source>
</evidence>
<dbReference type="Pfam" id="PF05922">
    <property type="entry name" value="Inhibitor_I9"/>
    <property type="match status" value="1"/>
</dbReference>
<dbReference type="CDD" id="cd04077">
    <property type="entry name" value="Peptidases_S8_PCSK9_ProteinaseK_like"/>
    <property type="match status" value="1"/>
</dbReference>
<dbReference type="Pfam" id="PF00082">
    <property type="entry name" value="Peptidase_S8"/>
    <property type="match status" value="1"/>
</dbReference>
<dbReference type="InterPro" id="IPR015500">
    <property type="entry name" value="Peptidase_S8_subtilisin-rel"/>
</dbReference>
<dbReference type="Proteomes" id="UP001194696">
    <property type="component" value="Unassembled WGS sequence"/>
</dbReference>
<evidence type="ECO:0000259" key="9">
    <source>
        <dbReference type="Pfam" id="PF05922"/>
    </source>
</evidence>
<sequence>MKIAILIVAIVAAVQAAPLIPHATGGTPIADSYIVVLKNPSSSNSFKTKFDGIAKKYNGRGRAPEIQREYGSFPGFHATFDAATLKAIQANPEVAYVEQDATITIQASQSNPPSWGLTRVGQQNLDLTQPYNYPDTAGAGVTAYIIDTGIYPAHSDFGGRASLVGVKVLNAQGSGSTSGVVAGMDWVAGKAVAGKSVINMSLGGGKSQAIDDAAARLYAKNIPLIVAAGNSDDDACDGSPAGAANTFTVGASDRNDAPAYFTSWGSCVEIFGPGVDITSSWIGGTTAKKTISGTSMATPHVVGVAALYIAQGGLSTAQSVFDKLVQTGTPDVISGNLNGSPNLLVYNSA</sequence>
<proteinExistence type="inferred from homology"/>
<evidence type="ECO:0000256" key="2">
    <source>
        <dbReference type="ARBA" id="ARBA00022670"/>
    </source>
</evidence>
<dbReference type="InterPro" id="IPR000209">
    <property type="entry name" value="Peptidase_S8/S53_dom"/>
</dbReference>
<dbReference type="Gene3D" id="3.30.70.80">
    <property type="entry name" value="Peptidase S8 propeptide/proteinase inhibitor I9"/>
    <property type="match status" value="1"/>
</dbReference>
<dbReference type="EMBL" id="JAAAIM010000796">
    <property type="protein sequence ID" value="KAG0284241.1"/>
    <property type="molecule type" value="Genomic_DNA"/>
</dbReference>
<evidence type="ECO:0000313" key="11">
    <source>
        <dbReference type="Proteomes" id="UP001194696"/>
    </source>
</evidence>
<dbReference type="PROSITE" id="PS00136">
    <property type="entry name" value="SUBTILASE_ASP"/>
    <property type="match status" value="1"/>
</dbReference>
<keyword evidence="3 6" id="KW-0378">Hydrolase</keyword>
<organism evidence="10 11">
    <name type="scientific">Linnemannia gamsii</name>
    <dbReference type="NCBI Taxonomy" id="64522"/>
    <lineage>
        <taxon>Eukaryota</taxon>
        <taxon>Fungi</taxon>
        <taxon>Fungi incertae sedis</taxon>
        <taxon>Mucoromycota</taxon>
        <taxon>Mortierellomycotina</taxon>
        <taxon>Mortierellomycetes</taxon>
        <taxon>Mortierellales</taxon>
        <taxon>Mortierellaceae</taxon>
        <taxon>Linnemannia</taxon>
    </lineage>
</organism>
<evidence type="ECO:0000256" key="6">
    <source>
        <dbReference type="RuleBase" id="RU003355"/>
    </source>
</evidence>
<feature type="chain" id="PRO_5045120223" evidence="7">
    <location>
        <begin position="17"/>
        <end position="349"/>
    </location>
</feature>
<comment type="caution">
    <text evidence="10">The sequence shown here is derived from an EMBL/GenBank/DDBJ whole genome shotgun (WGS) entry which is preliminary data.</text>
</comment>
<gene>
    <name evidence="10" type="ORF">BGZ96_011370</name>
</gene>
<comment type="caution">
    <text evidence="5">Lacks conserved residue(s) required for the propagation of feature annotation.</text>
</comment>
<keyword evidence="11" id="KW-1185">Reference proteome</keyword>
<evidence type="ECO:0000259" key="8">
    <source>
        <dbReference type="Pfam" id="PF00082"/>
    </source>
</evidence>
<dbReference type="InterPro" id="IPR050131">
    <property type="entry name" value="Peptidase_S8_subtilisin-like"/>
</dbReference>
<dbReference type="PANTHER" id="PTHR43806:SF11">
    <property type="entry name" value="CEREVISIN-RELATED"/>
    <property type="match status" value="1"/>
</dbReference>
<dbReference type="InterPro" id="IPR023827">
    <property type="entry name" value="Peptidase_S8_Asp-AS"/>
</dbReference>
<dbReference type="InterPro" id="IPR023828">
    <property type="entry name" value="Peptidase_S8_Ser-AS"/>
</dbReference>
<dbReference type="SUPFAM" id="SSF52743">
    <property type="entry name" value="Subtilisin-like"/>
    <property type="match status" value="1"/>
</dbReference>
<reference evidence="10 11" key="1">
    <citation type="journal article" date="2020" name="Fungal Divers.">
        <title>Resolving the Mortierellaceae phylogeny through synthesis of multi-gene phylogenetics and phylogenomics.</title>
        <authorList>
            <person name="Vandepol N."/>
            <person name="Liber J."/>
            <person name="Desiro A."/>
            <person name="Na H."/>
            <person name="Kennedy M."/>
            <person name="Barry K."/>
            <person name="Grigoriev I.V."/>
            <person name="Miller A.N."/>
            <person name="O'Donnell K."/>
            <person name="Stajich J.E."/>
            <person name="Bonito G."/>
        </authorList>
    </citation>
    <scope>NUCLEOTIDE SEQUENCE [LARGE SCALE GENOMIC DNA]</scope>
    <source>
        <strain evidence="10 11">AD045</strain>
    </source>
</reference>
<name>A0ABQ7JSD0_9FUNG</name>
<comment type="similarity">
    <text evidence="1 5 6">Belongs to the peptidase S8 family.</text>
</comment>
<dbReference type="InterPro" id="IPR034193">
    <property type="entry name" value="PCSK9_ProteinaseK-like"/>
</dbReference>
<keyword evidence="2 6" id="KW-0645">Protease</keyword>
<dbReference type="PROSITE" id="PS00138">
    <property type="entry name" value="SUBTILASE_SER"/>
    <property type="match status" value="1"/>
</dbReference>
<dbReference type="Gene3D" id="3.40.50.200">
    <property type="entry name" value="Peptidase S8/S53 domain"/>
    <property type="match status" value="2"/>
</dbReference>
<keyword evidence="4 6" id="KW-0720">Serine protease</keyword>